<evidence type="ECO:0000313" key="11">
    <source>
        <dbReference type="EMBL" id="SMC19469.1"/>
    </source>
</evidence>
<dbReference type="PANTHER" id="PTHR28259">
    <property type="entry name" value="FLUORIDE EXPORT PROTEIN 1-RELATED"/>
    <property type="match status" value="1"/>
</dbReference>
<gene>
    <name evidence="10" type="primary">fluC</name>
    <name evidence="10" type="synonym">crcB</name>
    <name evidence="11" type="ORF">SAMN02745134_00842</name>
</gene>
<dbReference type="Pfam" id="PF02537">
    <property type="entry name" value="CRCB"/>
    <property type="match status" value="1"/>
</dbReference>
<organism evidence="11 12">
    <name type="scientific">Clostridium acidisoli DSM 12555</name>
    <dbReference type="NCBI Taxonomy" id="1121291"/>
    <lineage>
        <taxon>Bacteria</taxon>
        <taxon>Bacillati</taxon>
        <taxon>Bacillota</taxon>
        <taxon>Clostridia</taxon>
        <taxon>Eubacteriales</taxon>
        <taxon>Clostridiaceae</taxon>
        <taxon>Clostridium</taxon>
    </lineage>
</organism>
<feature type="transmembrane region" description="Helical" evidence="10">
    <location>
        <begin position="94"/>
        <end position="117"/>
    </location>
</feature>
<sequence>MKKYLYIGAFGFFGSMLRFAIKNIQFRHSSVFPINTLIINITGSFALAFVFALALNLKKFDENLKLGITTGFIGTYTTFATFCKDAFGLIEKGHYNYAIMYILFSIGISMLAIILGINFAERFKVKEDEDEEDITAEL</sequence>
<comment type="catalytic activity">
    <reaction evidence="8">
        <text>fluoride(in) = fluoride(out)</text>
        <dbReference type="Rhea" id="RHEA:76159"/>
        <dbReference type="ChEBI" id="CHEBI:17051"/>
    </reaction>
    <physiologicalReaction direction="left-to-right" evidence="8">
        <dbReference type="Rhea" id="RHEA:76160"/>
    </physiologicalReaction>
</comment>
<evidence type="ECO:0000256" key="2">
    <source>
        <dbReference type="ARBA" id="ARBA00022475"/>
    </source>
</evidence>
<comment type="function">
    <text evidence="9 10">Fluoride-specific ion channel. Important for reducing fluoride concentration in the cell, thus reducing its toxicity.</text>
</comment>
<comment type="similarity">
    <text evidence="7 10">Belongs to the fluoride channel Fluc/FEX (TC 1.A.43) family.</text>
</comment>
<dbReference type="GO" id="GO:0046872">
    <property type="term" value="F:metal ion binding"/>
    <property type="evidence" value="ECO:0007669"/>
    <property type="project" value="UniProtKB-KW"/>
</dbReference>
<dbReference type="STRING" id="1121291.SAMN02745134_00842"/>
<feature type="transmembrane region" description="Helical" evidence="10">
    <location>
        <begin position="64"/>
        <end position="82"/>
    </location>
</feature>
<dbReference type="GO" id="GO:0062054">
    <property type="term" value="F:fluoride channel activity"/>
    <property type="evidence" value="ECO:0007669"/>
    <property type="project" value="UniProtKB-UniRule"/>
</dbReference>
<name>A0A1W1X681_9CLOT</name>
<feature type="binding site" evidence="10">
    <location>
        <position position="77"/>
    </location>
    <ligand>
        <name>Na(+)</name>
        <dbReference type="ChEBI" id="CHEBI:29101"/>
        <note>structural</note>
    </ligand>
</feature>
<evidence type="ECO:0000256" key="4">
    <source>
        <dbReference type="ARBA" id="ARBA00022989"/>
    </source>
</evidence>
<evidence type="ECO:0000256" key="9">
    <source>
        <dbReference type="ARBA" id="ARBA00049940"/>
    </source>
</evidence>
<proteinExistence type="inferred from homology"/>
<keyword evidence="3 10" id="KW-0812">Transmembrane</keyword>
<comment type="subcellular location">
    <subcellularLocation>
        <location evidence="1 10">Cell membrane</location>
        <topology evidence="1 10">Multi-pass membrane protein</topology>
    </subcellularLocation>
</comment>
<evidence type="ECO:0000256" key="7">
    <source>
        <dbReference type="ARBA" id="ARBA00035120"/>
    </source>
</evidence>
<reference evidence="11 12" key="1">
    <citation type="submission" date="2017-04" db="EMBL/GenBank/DDBJ databases">
        <authorList>
            <person name="Afonso C.L."/>
            <person name="Miller P.J."/>
            <person name="Scott M.A."/>
            <person name="Spackman E."/>
            <person name="Goraichik I."/>
            <person name="Dimitrov K.M."/>
            <person name="Suarez D.L."/>
            <person name="Swayne D.E."/>
        </authorList>
    </citation>
    <scope>NUCLEOTIDE SEQUENCE [LARGE SCALE GENOMIC DNA]</scope>
    <source>
        <strain evidence="11 12">DSM 12555</strain>
    </source>
</reference>
<dbReference type="GO" id="GO:0140114">
    <property type="term" value="P:cellular detoxification of fluoride"/>
    <property type="evidence" value="ECO:0007669"/>
    <property type="project" value="UniProtKB-UniRule"/>
</dbReference>
<evidence type="ECO:0000256" key="3">
    <source>
        <dbReference type="ARBA" id="ARBA00022692"/>
    </source>
</evidence>
<evidence type="ECO:0000256" key="8">
    <source>
        <dbReference type="ARBA" id="ARBA00035585"/>
    </source>
</evidence>
<keyword evidence="10" id="KW-0813">Transport</keyword>
<accession>A0A1W1X681</accession>
<feature type="transmembrane region" description="Helical" evidence="10">
    <location>
        <begin position="36"/>
        <end position="57"/>
    </location>
</feature>
<evidence type="ECO:0000256" key="1">
    <source>
        <dbReference type="ARBA" id="ARBA00004651"/>
    </source>
</evidence>
<dbReference type="InterPro" id="IPR003691">
    <property type="entry name" value="FluC"/>
</dbReference>
<keyword evidence="10" id="KW-0915">Sodium</keyword>
<comment type="activity regulation">
    <text evidence="10">Na(+) is not transported, but it plays an essential structural role and its presence is essential for fluoride channel function.</text>
</comment>
<dbReference type="GO" id="GO:0005886">
    <property type="term" value="C:plasma membrane"/>
    <property type="evidence" value="ECO:0007669"/>
    <property type="project" value="UniProtKB-SubCell"/>
</dbReference>
<feature type="binding site" evidence="10">
    <location>
        <position position="74"/>
    </location>
    <ligand>
        <name>Na(+)</name>
        <dbReference type="ChEBI" id="CHEBI:29101"/>
        <note>structural</note>
    </ligand>
</feature>
<dbReference type="Proteomes" id="UP000192468">
    <property type="component" value="Unassembled WGS sequence"/>
</dbReference>
<keyword evidence="10" id="KW-0479">Metal-binding</keyword>
<dbReference type="EMBL" id="FWXH01000002">
    <property type="protein sequence ID" value="SMC19469.1"/>
    <property type="molecule type" value="Genomic_DNA"/>
</dbReference>
<evidence type="ECO:0000256" key="5">
    <source>
        <dbReference type="ARBA" id="ARBA00023136"/>
    </source>
</evidence>
<dbReference type="PANTHER" id="PTHR28259:SF1">
    <property type="entry name" value="FLUORIDE EXPORT PROTEIN 1-RELATED"/>
    <property type="match status" value="1"/>
</dbReference>
<evidence type="ECO:0000256" key="6">
    <source>
        <dbReference type="ARBA" id="ARBA00023303"/>
    </source>
</evidence>
<evidence type="ECO:0000313" key="12">
    <source>
        <dbReference type="Proteomes" id="UP000192468"/>
    </source>
</evidence>
<keyword evidence="12" id="KW-1185">Reference proteome</keyword>
<keyword evidence="2 10" id="KW-1003">Cell membrane</keyword>
<dbReference type="RefSeq" id="WP_084114031.1">
    <property type="nucleotide sequence ID" value="NZ_FWXH01000002.1"/>
</dbReference>
<dbReference type="OrthoDB" id="9815830at2"/>
<keyword evidence="4 10" id="KW-1133">Transmembrane helix</keyword>
<keyword evidence="5 10" id="KW-0472">Membrane</keyword>
<dbReference type="HAMAP" id="MF_00454">
    <property type="entry name" value="FluC"/>
    <property type="match status" value="1"/>
</dbReference>
<keyword evidence="10" id="KW-0406">Ion transport</keyword>
<keyword evidence="6 10" id="KW-0407">Ion channel</keyword>
<protein>
    <recommendedName>
        <fullName evidence="10">Fluoride-specific ion channel FluC</fullName>
    </recommendedName>
</protein>
<dbReference type="AlphaFoldDB" id="A0A1W1X681"/>
<evidence type="ECO:0000256" key="10">
    <source>
        <dbReference type="HAMAP-Rule" id="MF_00454"/>
    </source>
</evidence>